<protein>
    <recommendedName>
        <fullName evidence="1">Choice-of-anchor I domain-containing protein</fullName>
    </recommendedName>
</protein>
<dbReference type="Pfam" id="PF22494">
    <property type="entry name" value="choice_anch_I"/>
    <property type="match status" value="1"/>
</dbReference>
<evidence type="ECO:0000313" key="3">
    <source>
        <dbReference type="Proteomes" id="UP000602647"/>
    </source>
</evidence>
<dbReference type="PANTHER" id="PTHR46928:SF1">
    <property type="entry name" value="MESENCHYME-SPECIFIC CELL SURFACE GLYCOPROTEIN"/>
    <property type="match status" value="1"/>
</dbReference>
<evidence type="ECO:0000259" key="1">
    <source>
        <dbReference type="Pfam" id="PF22494"/>
    </source>
</evidence>
<feature type="domain" description="Choice-of-anchor I" evidence="1">
    <location>
        <begin position="93"/>
        <end position="185"/>
    </location>
</feature>
<dbReference type="Proteomes" id="UP000602647">
    <property type="component" value="Unassembled WGS sequence"/>
</dbReference>
<sequence length="240" mass="25561">MGILQKSRLVLLVTAVMVLGAALWIQTVYGATWEAEAQNREGYGKICRISHEEQSVDLISMKAGKSEDKAGSEKEIRLPMQAIAEANGFSCGAVADVAVNKKQDLAVLAVQAEDYEAGGTIVFIGSDGTFKGMLECGVQPDMITFTPDGNYVITADKGPQKKGSHKDGEKAQGSVTIANISNGIPSEAKIVTFDKLDGQADVLEPESITVSEDSKTAYITLGGENGVAILDLEKECFRVR</sequence>
<keyword evidence="3" id="KW-1185">Reference proteome</keyword>
<organism evidence="2 3">
    <name type="scientific">Zhenpiania hominis</name>
    <dbReference type="NCBI Taxonomy" id="2763644"/>
    <lineage>
        <taxon>Bacteria</taxon>
        <taxon>Bacillati</taxon>
        <taxon>Bacillota</taxon>
        <taxon>Clostridia</taxon>
        <taxon>Peptostreptococcales</taxon>
        <taxon>Anaerovoracaceae</taxon>
        <taxon>Zhenpiania</taxon>
    </lineage>
</organism>
<dbReference type="InterPro" id="IPR055188">
    <property type="entry name" value="Choice_anch_I"/>
</dbReference>
<reference evidence="2" key="1">
    <citation type="submission" date="2020-08" db="EMBL/GenBank/DDBJ databases">
        <title>Genome public.</title>
        <authorList>
            <person name="Liu C."/>
            <person name="Sun Q."/>
        </authorList>
    </citation>
    <scope>NUCLEOTIDE SEQUENCE</scope>
    <source>
        <strain evidence="2">BX12</strain>
    </source>
</reference>
<proteinExistence type="predicted"/>
<dbReference type="PANTHER" id="PTHR46928">
    <property type="entry name" value="MESENCHYME-SPECIFIC CELL SURFACE GLYCOPROTEIN"/>
    <property type="match status" value="1"/>
</dbReference>
<dbReference type="Gene3D" id="2.130.10.10">
    <property type="entry name" value="YVTN repeat-like/Quinoprotein amine dehydrogenase"/>
    <property type="match status" value="1"/>
</dbReference>
<dbReference type="InterPro" id="IPR015943">
    <property type="entry name" value="WD40/YVTN_repeat-like_dom_sf"/>
</dbReference>
<dbReference type="SUPFAM" id="SSF50969">
    <property type="entry name" value="YVTN repeat-like/Quinoprotein amine dehydrogenase"/>
    <property type="match status" value="1"/>
</dbReference>
<dbReference type="AlphaFoldDB" id="A0A923NSM3"/>
<dbReference type="InterPro" id="IPR011044">
    <property type="entry name" value="Quino_amine_DH_bsu"/>
</dbReference>
<comment type="caution">
    <text evidence="2">The sequence shown here is derived from an EMBL/GenBank/DDBJ whole genome shotgun (WGS) entry which is preliminary data.</text>
</comment>
<dbReference type="InterPro" id="IPR052956">
    <property type="entry name" value="Mesenchyme-surface_protein"/>
</dbReference>
<gene>
    <name evidence="2" type="ORF">H9L42_15900</name>
</gene>
<dbReference type="EMBL" id="JACRYT010000031">
    <property type="protein sequence ID" value="MBC6681293.1"/>
    <property type="molecule type" value="Genomic_DNA"/>
</dbReference>
<name>A0A923NSM3_9FIRM</name>
<evidence type="ECO:0000313" key="2">
    <source>
        <dbReference type="EMBL" id="MBC6681293.1"/>
    </source>
</evidence>
<dbReference type="RefSeq" id="WP_187304387.1">
    <property type="nucleotide sequence ID" value="NZ_JACRYT010000031.1"/>
</dbReference>
<accession>A0A923NSM3</accession>